<dbReference type="EMBL" id="JBCITM010000015">
    <property type="protein sequence ID" value="MEN1761367.1"/>
    <property type="molecule type" value="Genomic_DNA"/>
</dbReference>
<feature type="compositionally biased region" description="Basic and acidic residues" evidence="6">
    <location>
        <begin position="39"/>
        <end position="48"/>
    </location>
</feature>
<dbReference type="PANTHER" id="PTHR36115">
    <property type="entry name" value="PROLINE-RICH ANTIGEN HOMOLOG-RELATED"/>
    <property type="match status" value="1"/>
</dbReference>
<evidence type="ECO:0000256" key="6">
    <source>
        <dbReference type="SAM" id="MobiDB-lite"/>
    </source>
</evidence>
<evidence type="ECO:0000313" key="9">
    <source>
        <dbReference type="EMBL" id="MEN1761367.1"/>
    </source>
</evidence>
<evidence type="ECO:0000256" key="5">
    <source>
        <dbReference type="ARBA" id="ARBA00023136"/>
    </source>
</evidence>
<organism evidence="9 10">
    <name type="scientific">Anoxynatronum sibiricum</name>
    <dbReference type="NCBI Taxonomy" id="210623"/>
    <lineage>
        <taxon>Bacteria</taxon>
        <taxon>Bacillati</taxon>
        <taxon>Bacillota</taxon>
        <taxon>Clostridia</taxon>
        <taxon>Eubacteriales</taxon>
        <taxon>Clostridiaceae</taxon>
        <taxon>Anoxynatronum</taxon>
    </lineage>
</organism>
<evidence type="ECO:0000256" key="1">
    <source>
        <dbReference type="ARBA" id="ARBA00004651"/>
    </source>
</evidence>
<evidence type="ECO:0000259" key="8">
    <source>
        <dbReference type="Pfam" id="PF06271"/>
    </source>
</evidence>
<protein>
    <submittedName>
        <fullName evidence="9">RDD family protein</fullName>
    </submittedName>
</protein>
<evidence type="ECO:0000256" key="3">
    <source>
        <dbReference type="ARBA" id="ARBA00022692"/>
    </source>
</evidence>
<proteinExistence type="predicted"/>
<dbReference type="InterPro" id="IPR051791">
    <property type="entry name" value="Pra-immunoreactive"/>
</dbReference>
<evidence type="ECO:0000256" key="7">
    <source>
        <dbReference type="SAM" id="Phobius"/>
    </source>
</evidence>
<name>A0ABU9VW28_9CLOT</name>
<dbReference type="Pfam" id="PF06271">
    <property type="entry name" value="RDD"/>
    <property type="match status" value="1"/>
</dbReference>
<keyword evidence="3 7" id="KW-0812">Transmembrane</keyword>
<dbReference type="RefSeq" id="WP_343186667.1">
    <property type="nucleotide sequence ID" value="NZ_JBCITM010000015.1"/>
</dbReference>
<feature type="transmembrane region" description="Helical" evidence="7">
    <location>
        <begin position="124"/>
        <end position="150"/>
    </location>
</feature>
<feature type="compositionally biased region" description="Polar residues" evidence="6">
    <location>
        <begin position="1"/>
        <end position="10"/>
    </location>
</feature>
<feature type="region of interest" description="Disordered" evidence="6">
    <location>
        <begin position="1"/>
        <end position="48"/>
    </location>
</feature>
<evidence type="ECO:0000313" key="10">
    <source>
        <dbReference type="Proteomes" id="UP001407405"/>
    </source>
</evidence>
<keyword evidence="2" id="KW-1003">Cell membrane</keyword>
<accession>A0ABU9VW28</accession>
<keyword evidence="5 7" id="KW-0472">Membrane</keyword>
<comment type="subcellular location">
    <subcellularLocation>
        <location evidence="1">Cell membrane</location>
        <topology evidence="1">Multi-pass membrane protein</topology>
    </subcellularLocation>
</comment>
<reference evidence="9 10" key="1">
    <citation type="submission" date="2024-04" db="EMBL/GenBank/DDBJ databases">
        <title>Genome sequencing and metabolic network reconstruction of aminoacids and betaine degradation by Anoxynatronum sibiricum.</title>
        <authorList>
            <person name="Detkova E.N."/>
            <person name="Boltjanskaja Y.V."/>
            <person name="Mardanov A.V."/>
            <person name="Kevbrin V."/>
        </authorList>
    </citation>
    <scope>NUCLEOTIDE SEQUENCE [LARGE SCALE GENOMIC DNA]</scope>
    <source>
        <strain evidence="9 10">Z-7981</strain>
    </source>
</reference>
<dbReference type="Proteomes" id="UP001407405">
    <property type="component" value="Unassembled WGS sequence"/>
</dbReference>
<evidence type="ECO:0000256" key="4">
    <source>
        <dbReference type="ARBA" id="ARBA00022989"/>
    </source>
</evidence>
<keyword evidence="4 7" id="KW-1133">Transmembrane helix</keyword>
<feature type="transmembrane region" description="Helical" evidence="7">
    <location>
        <begin position="93"/>
        <end position="118"/>
    </location>
</feature>
<feature type="domain" description="RDD" evidence="8">
    <location>
        <begin position="91"/>
        <end position="213"/>
    </location>
</feature>
<dbReference type="InterPro" id="IPR010432">
    <property type="entry name" value="RDD"/>
</dbReference>
<dbReference type="PANTHER" id="PTHR36115:SF9">
    <property type="entry name" value="LMO1584 PROTEIN"/>
    <property type="match status" value="1"/>
</dbReference>
<sequence length="241" mass="26791">MENEKQQQPIENDEIQLEMKSTPPESQENQEPPVVHGSQESHELQESQRVEAAFAAQEPQADQQLNDLESVENRTFVADHQEPMEKVYRPAGFFIRLVAYLVDLAVINAVLGIISGIVAVDVKALPLLAVSFVTIGLAGALYFTLMTCFFGQTLGKMIAGIRVIQSNGTPPGLLTAFFRETVGRTLSQLLGVHMGYWWCAFHPKKQGWHDLISDTYVVHDRSAERAREIRIPVAVASGESF</sequence>
<keyword evidence="10" id="KW-1185">Reference proteome</keyword>
<comment type="caution">
    <text evidence="9">The sequence shown here is derived from an EMBL/GenBank/DDBJ whole genome shotgun (WGS) entry which is preliminary data.</text>
</comment>
<gene>
    <name evidence="9" type="ORF">AAIG11_12815</name>
</gene>
<evidence type="ECO:0000256" key="2">
    <source>
        <dbReference type="ARBA" id="ARBA00022475"/>
    </source>
</evidence>